<keyword evidence="9" id="KW-0677">Repeat</keyword>
<accession>D9QUI1</accession>
<dbReference type="PROSITE" id="PS51839">
    <property type="entry name" value="4FE4S_HC3"/>
    <property type="match status" value="1"/>
</dbReference>
<dbReference type="EMBL" id="CP002105">
    <property type="protein sequence ID" value="ADL13782.1"/>
    <property type="molecule type" value="Genomic_DNA"/>
</dbReference>
<dbReference type="SUPFAM" id="SSF53706">
    <property type="entry name" value="Formate dehydrogenase/DMSO reductase, domains 1-3"/>
    <property type="match status" value="1"/>
</dbReference>
<dbReference type="eggNOG" id="COG3383">
    <property type="taxonomic scope" value="Bacteria"/>
</dbReference>
<dbReference type="GO" id="GO:0008137">
    <property type="term" value="F:NADH dehydrogenase (ubiquinone) activity"/>
    <property type="evidence" value="ECO:0007669"/>
    <property type="project" value="InterPro"/>
</dbReference>
<dbReference type="OrthoDB" id="9803192at2"/>
<dbReference type="PROSITE" id="PS00641">
    <property type="entry name" value="COMPLEX1_75K_1"/>
    <property type="match status" value="1"/>
</dbReference>
<dbReference type="GO" id="GO:0042773">
    <property type="term" value="P:ATP synthesis coupled electron transport"/>
    <property type="evidence" value="ECO:0007669"/>
    <property type="project" value="InterPro"/>
</dbReference>
<dbReference type="Pfam" id="PF12838">
    <property type="entry name" value="Fer4_7"/>
    <property type="match status" value="1"/>
</dbReference>
<keyword evidence="12" id="KW-0411">Iron-sulfur</keyword>
<evidence type="ECO:0000256" key="1">
    <source>
        <dbReference type="ARBA" id="ARBA00001966"/>
    </source>
</evidence>
<dbReference type="InterPro" id="IPR017900">
    <property type="entry name" value="4Fe4S_Fe_S_CS"/>
</dbReference>
<keyword evidence="13" id="KW-0520">NAD</keyword>
<organism evidence="19 20">
    <name type="scientific">Acetohalobium arabaticum (strain ATCC 49924 / DSM 5501 / Z-7288)</name>
    <dbReference type="NCBI Taxonomy" id="574087"/>
    <lineage>
        <taxon>Bacteria</taxon>
        <taxon>Bacillati</taxon>
        <taxon>Bacillota</taxon>
        <taxon>Clostridia</taxon>
        <taxon>Halanaerobiales</taxon>
        <taxon>Halobacteroidaceae</taxon>
        <taxon>Acetohalobium</taxon>
    </lineage>
</organism>
<protein>
    <recommendedName>
        <fullName evidence="5">Ferredoxin</fullName>
    </recommendedName>
</protein>
<evidence type="ECO:0000256" key="8">
    <source>
        <dbReference type="ARBA" id="ARBA00022723"/>
    </source>
</evidence>
<comment type="cofactor">
    <cofactor evidence="15">
        <name>[2Fe-2S] cluster</name>
        <dbReference type="ChEBI" id="CHEBI:190135"/>
    </cofactor>
</comment>
<dbReference type="PANTHER" id="PTHR24960">
    <property type="entry name" value="PHOTOSYSTEM I IRON-SULFUR CENTER-RELATED"/>
    <property type="match status" value="1"/>
</dbReference>
<comment type="function">
    <text evidence="2">Ferredoxins are iron-sulfur proteins that transfer electrons in a wide variety of metabolic reactions.</text>
</comment>
<dbReference type="CDD" id="cd00207">
    <property type="entry name" value="fer2"/>
    <property type="match status" value="1"/>
</dbReference>
<dbReference type="InterPro" id="IPR001041">
    <property type="entry name" value="2Fe-2S_ferredoxin-type"/>
</dbReference>
<dbReference type="Gene3D" id="3.30.200.210">
    <property type="match status" value="1"/>
</dbReference>
<feature type="domain" description="4Fe-4S ferredoxin-type" evidence="17">
    <location>
        <begin position="182"/>
        <end position="211"/>
    </location>
</feature>
<keyword evidence="19" id="KW-0830">Ubiquinone</keyword>
<dbReference type="GO" id="GO:0051537">
    <property type="term" value="F:2 iron, 2 sulfur cluster binding"/>
    <property type="evidence" value="ECO:0007669"/>
    <property type="project" value="UniProtKB-KW"/>
</dbReference>
<feature type="domain" description="4Fe-4S His(Cys)3-ligated-type" evidence="18">
    <location>
        <begin position="80"/>
        <end position="119"/>
    </location>
</feature>
<dbReference type="Pfam" id="PF10588">
    <property type="entry name" value="NADH-G_4Fe-4S_3"/>
    <property type="match status" value="1"/>
</dbReference>
<dbReference type="InterPro" id="IPR019574">
    <property type="entry name" value="NADH_UbQ_OxRdtase_Gsu_4Fe4S-bd"/>
</dbReference>
<dbReference type="GO" id="GO:0046872">
    <property type="term" value="F:metal ion binding"/>
    <property type="evidence" value="ECO:0007669"/>
    <property type="project" value="UniProtKB-KW"/>
</dbReference>
<comment type="similarity">
    <text evidence="4">Belongs to the complex I 75 kDa subunit family.</text>
</comment>
<evidence type="ECO:0000256" key="5">
    <source>
        <dbReference type="ARBA" id="ARBA00013529"/>
    </source>
</evidence>
<dbReference type="Gene3D" id="3.10.20.740">
    <property type="match status" value="1"/>
</dbReference>
<dbReference type="InterPro" id="IPR036010">
    <property type="entry name" value="2Fe-2S_ferredoxin-like_sf"/>
</dbReference>
<evidence type="ECO:0000313" key="19">
    <source>
        <dbReference type="EMBL" id="ADL13782.1"/>
    </source>
</evidence>
<dbReference type="FunFam" id="3.30.70.20:FF:000035">
    <property type="entry name" value="Iron hydrogenase 1"/>
    <property type="match status" value="1"/>
</dbReference>
<evidence type="ECO:0000256" key="2">
    <source>
        <dbReference type="ARBA" id="ARBA00003532"/>
    </source>
</evidence>
<dbReference type="SMART" id="SM00929">
    <property type="entry name" value="NADH-G_4Fe-4S_3"/>
    <property type="match status" value="1"/>
</dbReference>
<dbReference type="PROSITE" id="PS51085">
    <property type="entry name" value="2FE2S_FER_2"/>
    <property type="match status" value="1"/>
</dbReference>
<dbReference type="KEGG" id="aar:Acear_2300"/>
<proteinExistence type="inferred from homology"/>
<evidence type="ECO:0000256" key="15">
    <source>
        <dbReference type="ARBA" id="ARBA00034078"/>
    </source>
</evidence>
<dbReference type="SUPFAM" id="SSF54292">
    <property type="entry name" value="2Fe-2S ferredoxin-like"/>
    <property type="match status" value="1"/>
</dbReference>
<evidence type="ECO:0000256" key="14">
    <source>
        <dbReference type="ARBA" id="ARBA00023136"/>
    </source>
</evidence>
<keyword evidence="10" id="KW-1278">Translocase</keyword>
<comment type="cofactor">
    <cofactor evidence="1">
        <name>[4Fe-4S] cluster</name>
        <dbReference type="ChEBI" id="CHEBI:49883"/>
    </cofactor>
</comment>
<evidence type="ECO:0000256" key="6">
    <source>
        <dbReference type="ARBA" id="ARBA00022485"/>
    </source>
</evidence>
<dbReference type="PANTHER" id="PTHR24960:SF84">
    <property type="entry name" value="HYDROGENASE SUBUNIT"/>
    <property type="match status" value="1"/>
</dbReference>
<dbReference type="InterPro" id="IPR000283">
    <property type="entry name" value="NADH_UbQ_OxRdtase_75kDa_su_CS"/>
</dbReference>
<dbReference type="FunFam" id="3.10.20.740:FF:000004">
    <property type="entry name" value="NADH-quinone oxidoreductase"/>
    <property type="match status" value="1"/>
</dbReference>
<dbReference type="GO" id="GO:0016020">
    <property type="term" value="C:membrane"/>
    <property type="evidence" value="ECO:0007669"/>
    <property type="project" value="UniProtKB-SubCell"/>
</dbReference>
<name>D9QUI1_ACEAZ</name>
<dbReference type="PROSITE" id="PS00198">
    <property type="entry name" value="4FE4S_FER_1"/>
    <property type="match status" value="1"/>
</dbReference>
<evidence type="ECO:0000259" key="16">
    <source>
        <dbReference type="PROSITE" id="PS51085"/>
    </source>
</evidence>
<evidence type="ECO:0000256" key="7">
    <source>
        <dbReference type="ARBA" id="ARBA00022714"/>
    </source>
</evidence>
<feature type="domain" description="4Fe-4S ferredoxin-type" evidence="17">
    <location>
        <begin position="139"/>
        <end position="172"/>
    </location>
</feature>
<dbReference type="PROSITE" id="PS51379">
    <property type="entry name" value="4FE4S_FER_2"/>
    <property type="match status" value="2"/>
</dbReference>
<keyword evidence="20" id="KW-1185">Reference proteome</keyword>
<keyword evidence="8" id="KW-0479">Metal-binding</keyword>
<evidence type="ECO:0000259" key="17">
    <source>
        <dbReference type="PROSITE" id="PS51379"/>
    </source>
</evidence>
<dbReference type="Gene3D" id="3.30.70.20">
    <property type="match status" value="1"/>
</dbReference>
<dbReference type="GO" id="GO:0016491">
    <property type="term" value="F:oxidoreductase activity"/>
    <property type="evidence" value="ECO:0007669"/>
    <property type="project" value="InterPro"/>
</dbReference>
<evidence type="ECO:0000256" key="9">
    <source>
        <dbReference type="ARBA" id="ARBA00022737"/>
    </source>
</evidence>
<evidence type="ECO:0000313" key="20">
    <source>
        <dbReference type="Proteomes" id="UP000001661"/>
    </source>
</evidence>
<dbReference type="SUPFAM" id="SSF54862">
    <property type="entry name" value="4Fe-4S ferredoxins"/>
    <property type="match status" value="1"/>
</dbReference>
<keyword evidence="6" id="KW-0004">4Fe-4S</keyword>
<dbReference type="InterPro" id="IPR050157">
    <property type="entry name" value="PSI_iron-sulfur_center"/>
</dbReference>
<evidence type="ECO:0000259" key="18">
    <source>
        <dbReference type="PROSITE" id="PS51839"/>
    </source>
</evidence>
<gene>
    <name evidence="19" type="ordered locus">Acear_2300</name>
</gene>
<evidence type="ECO:0000256" key="11">
    <source>
        <dbReference type="ARBA" id="ARBA00023004"/>
    </source>
</evidence>
<reference evidence="19 20" key="1">
    <citation type="journal article" date="2010" name="Stand. Genomic Sci.">
        <title>Complete genome sequence of Acetohalobium arabaticum type strain (Z-7288).</title>
        <authorList>
            <person name="Sikorski J."/>
            <person name="Lapidus A."/>
            <person name="Chertkov O."/>
            <person name="Lucas S."/>
            <person name="Copeland A."/>
            <person name="Glavina Del Rio T."/>
            <person name="Nolan M."/>
            <person name="Tice H."/>
            <person name="Cheng J.F."/>
            <person name="Han C."/>
            <person name="Brambilla E."/>
            <person name="Pitluck S."/>
            <person name="Liolios K."/>
            <person name="Ivanova N."/>
            <person name="Mavromatis K."/>
            <person name="Mikhailova N."/>
            <person name="Pati A."/>
            <person name="Bruce D."/>
            <person name="Detter C."/>
            <person name="Tapia R."/>
            <person name="Goodwin L."/>
            <person name="Chen A."/>
            <person name="Palaniappan K."/>
            <person name="Land M."/>
            <person name="Hauser L."/>
            <person name="Chang Y.J."/>
            <person name="Jeffries C.D."/>
            <person name="Rohde M."/>
            <person name="Goker M."/>
            <person name="Spring S."/>
            <person name="Woyke T."/>
            <person name="Bristow J."/>
            <person name="Eisen J.A."/>
            <person name="Markowitz V."/>
            <person name="Hugenholtz P."/>
            <person name="Kyrpides N.C."/>
            <person name="Klenk H.P."/>
        </authorList>
    </citation>
    <scope>NUCLEOTIDE SEQUENCE [LARGE SCALE GENOMIC DNA]</scope>
    <source>
        <strain evidence="20">ATCC 49924 / DSM 5501 / Z-7288</strain>
    </source>
</reference>
<keyword evidence="14" id="KW-0472">Membrane</keyword>
<keyword evidence="11" id="KW-0408">Iron</keyword>
<evidence type="ECO:0000256" key="12">
    <source>
        <dbReference type="ARBA" id="ARBA00023014"/>
    </source>
</evidence>
<dbReference type="Pfam" id="PF13510">
    <property type="entry name" value="Fer2_4"/>
    <property type="match status" value="1"/>
</dbReference>
<sequence length="309" mass="34537">MESVTLTINEQQVTVPADYSILEAAESMDIDIPALCYDSSLEVVGSCRLCVVEIEGSDDLKASCATTVAEGMVVQTESEKVVSTRKEILQLLLDNHVNDCLVCEQAGECLLQDYAYRYDVKFREHDGETRERIVDTSSPYILRDEAKCILCGKCVRVCEQVSERQVLTFADRGFETKIAADADMTLEESGCVSCNRCVSVCPTGALIDKRNMEKPRSWEVEKEAITCNVCEHGCEFNLLKKDGKNIGVEAKAPGEGRPLCLKGRLWTEFENVEEVEEPYLKKDGKFVAVEWKEALELEEVMDKLENSAN</sequence>
<dbReference type="RefSeq" id="WP_013279223.1">
    <property type="nucleotide sequence ID" value="NC_014378.1"/>
</dbReference>
<keyword evidence="7" id="KW-0001">2Fe-2S</keyword>
<feature type="domain" description="2Fe-2S ferredoxin-type" evidence="16">
    <location>
        <begin position="2"/>
        <end position="80"/>
    </location>
</feature>
<evidence type="ECO:0000256" key="10">
    <source>
        <dbReference type="ARBA" id="ARBA00022967"/>
    </source>
</evidence>
<dbReference type="Proteomes" id="UP000001661">
    <property type="component" value="Chromosome"/>
</dbReference>
<evidence type="ECO:0000256" key="4">
    <source>
        <dbReference type="ARBA" id="ARBA00005404"/>
    </source>
</evidence>
<comment type="subcellular location">
    <subcellularLocation>
        <location evidence="3">Membrane</location>
    </subcellularLocation>
</comment>
<dbReference type="STRING" id="574087.Acear_2300"/>
<dbReference type="AlphaFoldDB" id="D9QUI1"/>
<dbReference type="InterPro" id="IPR017896">
    <property type="entry name" value="4Fe4S_Fe-S-bd"/>
</dbReference>
<evidence type="ECO:0000256" key="3">
    <source>
        <dbReference type="ARBA" id="ARBA00004370"/>
    </source>
</evidence>
<dbReference type="GO" id="GO:0051539">
    <property type="term" value="F:4 iron, 4 sulfur cluster binding"/>
    <property type="evidence" value="ECO:0007669"/>
    <property type="project" value="UniProtKB-KW"/>
</dbReference>
<evidence type="ECO:0000256" key="13">
    <source>
        <dbReference type="ARBA" id="ARBA00023027"/>
    </source>
</evidence>
<dbReference type="HOGENOM" id="CLU_000422_11_0_9"/>